<comment type="caution">
    <text evidence="2">The sequence shown here is derived from an EMBL/GenBank/DDBJ whole genome shotgun (WGS) entry which is preliminary data.</text>
</comment>
<name>A0A834SL09_9FABA</name>
<dbReference type="AlphaFoldDB" id="A0A834SL09"/>
<evidence type="ECO:0000313" key="2">
    <source>
        <dbReference type="EMBL" id="KAF7805794.1"/>
    </source>
</evidence>
<gene>
    <name evidence="2" type="ORF">G2W53_037955</name>
</gene>
<proteinExistence type="predicted"/>
<feature type="region of interest" description="Disordered" evidence="1">
    <location>
        <begin position="1"/>
        <end position="20"/>
    </location>
</feature>
<keyword evidence="3" id="KW-1185">Reference proteome</keyword>
<sequence>MGWMHIYGEEEGKSGMEGCE</sequence>
<evidence type="ECO:0000256" key="1">
    <source>
        <dbReference type="SAM" id="MobiDB-lite"/>
    </source>
</evidence>
<dbReference type="Proteomes" id="UP000634136">
    <property type="component" value="Unassembled WGS sequence"/>
</dbReference>
<protein>
    <submittedName>
        <fullName evidence="2">Uncharacterized protein</fullName>
    </submittedName>
</protein>
<accession>A0A834SL09</accession>
<organism evidence="2 3">
    <name type="scientific">Senna tora</name>
    <dbReference type="NCBI Taxonomy" id="362788"/>
    <lineage>
        <taxon>Eukaryota</taxon>
        <taxon>Viridiplantae</taxon>
        <taxon>Streptophyta</taxon>
        <taxon>Embryophyta</taxon>
        <taxon>Tracheophyta</taxon>
        <taxon>Spermatophyta</taxon>
        <taxon>Magnoliopsida</taxon>
        <taxon>eudicotyledons</taxon>
        <taxon>Gunneridae</taxon>
        <taxon>Pentapetalae</taxon>
        <taxon>rosids</taxon>
        <taxon>fabids</taxon>
        <taxon>Fabales</taxon>
        <taxon>Fabaceae</taxon>
        <taxon>Caesalpinioideae</taxon>
        <taxon>Cassia clade</taxon>
        <taxon>Senna</taxon>
    </lineage>
</organism>
<evidence type="ECO:0000313" key="3">
    <source>
        <dbReference type="Proteomes" id="UP000634136"/>
    </source>
</evidence>
<dbReference type="EMBL" id="JAAIUW010000012">
    <property type="protein sequence ID" value="KAF7805794.1"/>
    <property type="molecule type" value="Genomic_DNA"/>
</dbReference>
<reference evidence="2" key="1">
    <citation type="submission" date="2020-09" db="EMBL/GenBank/DDBJ databases">
        <title>Genome-Enabled Discovery of Anthraquinone Biosynthesis in Senna tora.</title>
        <authorList>
            <person name="Kang S.-H."/>
            <person name="Pandey R.P."/>
            <person name="Lee C.-M."/>
            <person name="Sim J.-S."/>
            <person name="Jeong J.-T."/>
            <person name="Choi B.-S."/>
            <person name="Jung M."/>
            <person name="Ginzburg D."/>
            <person name="Zhao K."/>
            <person name="Won S.Y."/>
            <person name="Oh T.-J."/>
            <person name="Yu Y."/>
            <person name="Kim N.-H."/>
            <person name="Lee O.R."/>
            <person name="Lee T.-H."/>
            <person name="Bashyal P."/>
            <person name="Kim T.-S."/>
            <person name="Lee W.-H."/>
            <person name="Kawkins C."/>
            <person name="Kim C.-K."/>
            <person name="Kim J.S."/>
            <person name="Ahn B.O."/>
            <person name="Rhee S.Y."/>
            <person name="Sohng J.K."/>
        </authorList>
    </citation>
    <scope>NUCLEOTIDE SEQUENCE</scope>
    <source>
        <tissue evidence="2">Leaf</tissue>
    </source>
</reference>